<dbReference type="OrthoDB" id="6132334at2759"/>
<proteinExistence type="predicted"/>
<dbReference type="RefSeq" id="XP_029281413.1">
    <property type="nucleotide sequence ID" value="XM_029425553.1"/>
</dbReference>
<dbReference type="PANTHER" id="PTHR16520">
    <property type="entry name" value="KINETOCHORE SCAFFOLD 1"/>
    <property type="match status" value="1"/>
</dbReference>
<feature type="coiled-coil region" evidence="1">
    <location>
        <begin position="265"/>
        <end position="341"/>
    </location>
</feature>
<dbReference type="GO" id="GO:0008608">
    <property type="term" value="P:attachment of spindle microtubules to kinetochore"/>
    <property type="evidence" value="ECO:0007669"/>
    <property type="project" value="InterPro"/>
</dbReference>
<accession>A0A6J2P679</accession>
<dbReference type="GO" id="GO:0034501">
    <property type="term" value="P:protein localization to kinetochore"/>
    <property type="evidence" value="ECO:0007669"/>
    <property type="project" value="InterPro"/>
</dbReference>
<sequence>MSETVDIMSPQKATEEVSASHEFMGELSEDNVFDQDVISAVHGKKRPLPVDENNPEDEKRLKTSTEAAADVETSTDYSTSSHTGSTRCEATFESTYKQSLFESQLEDYTNDLQRKLDDGNITVLEFFKLFNIDFVIHNPRQSILPRKPLSDTDHTQMDLLKDRHINRPKQMVYETDVLNLTEKVEGLKERMRDLDKPLMIVNRSLWEEVRHLSEKELKSCGAKLKERNNLFRKSSKVQSHEMKEVLYSNLVQANLEEQQRLRGTIEKADEMMKSLDDCIREMETELAAVEEEGFETKSSLRSRQEEMQKVTEALADNDRQISELEMQKKQNSNKLNRLKVETRKLESHVTMLHMVNEWKFAEKTDDYTVYTFLHETVHLQLAFEKSKGNDADDQSEGKISRITFKLQLDDEKSKGHACLVHKLLSQYIEGETDWVEKYPTSRHVPKLLHDVSLVVSRCRLLGEELRLLGAWGSLRLDILNISCVDTRVHIVFSSLKAFSKFEVIFSVSLVEHLCVLQVQSFKNMIGNATIQQIEEIVASFSPAKNLLTKIVKKIHEDLLCRDQGFRF</sequence>
<dbReference type="GO" id="GO:0005634">
    <property type="term" value="C:nucleus"/>
    <property type="evidence" value="ECO:0007669"/>
    <property type="project" value="TreeGrafter"/>
</dbReference>
<evidence type="ECO:0000313" key="4">
    <source>
        <dbReference type="Proteomes" id="UP000504630"/>
    </source>
</evidence>
<name>A0A6J2P679_COTGO</name>
<dbReference type="Pfam" id="PF18210">
    <property type="entry name" value="Knl1_RWD_C"/>
    <property type="match status" value="1"/>
</dbReference>
<dbReference type="CDD" id="cd22817">
    <property type="entry name" value="DRWD-N_Knl1"/>
    <property type="match status" value="1"/>
</dbReference>
<dbReference type="InterPro" id="IPR037388">
    <property type="entry name" value="Blinkin"/>
</dbReference>
<evidence type="ECO:0000256" key="1">
    <source>
        <dbReference type="SAM" id="Coils"/>
    </source>
</evidence>
<evidence type="ECO:0000259" key="3">
    <source>
        <dbReference type="Pfam" id="PF18210"/>
    </source>
</evidence>
<evidence type="ECO:0000313" key="5">
    <source>
        <dbReference type="RefSeq" id="XP_029281413.1"/>
    </source>
</evidence>
<dbReference type="AlphaFoldDB" id="A0A6J2P679"/>
<dbReference type="PANTHER" id="PTHR16520:SF3">
    <property type="entry name" value="KINETOCHORE SCAFFOLD 1"/>
    <property type="match status" value="1"/>
</dbReference>
<reference evidence="5" key="1">
    <citation type="submission" date="2025-08" db="UniProtKB">
        <authorList>
            <consortium name="RefSeq"/>
        </authorList>
    </citation>
    <scope>IDENTIFICATION</scope>
</reference>
<dbReference type="InParanoid" id="A0A6J2P679"/>
<keyword evidence="4" id="KW-1185">Reference proteome</keyword>
<evidence type="ECO:0000256" key="2">
    <source>
        <dbReference type="SAM" id="MobiDB-lite"/>
    </source>
</evidence>
<dbReference type="CTD" id="57082"/>
<protein>
    <submittedName>
        <fullName evidence="5">Kinetochore scaffold 1</fullName>
    </submittedName>
</protein>
<feature type="domain" description="Knl1 C-terminal RWD" evidence="3">
    <location>
        <begin position="310"/>
        <end position="462"/>
    </location>
</feature>
<dbReference type="Proteomes" id="UP000504630">
    <property type="component" value="Chromosome 24"/>
</dbReference>
<feature type="region of interest" description="Disordered" evidence="2">
    <location>
        <begin position="43"/>
        <end position="85"/>
    </location>
</feature>
<dbReference type="KEGG" id="cgob:115003663"/>
<dbReference type="InterPro" id="IPR040850">
    <property type="entry name" value="Knl1_RWD_C"/>
</dbReference>
<feature type="compositionally biased region" description="Polar residues" evidence="2">
    <location>
        <begin position="72"/>
        <end position="85"/>
    </location>
</feature>
<keyword evidence="1" id="KW-0175">Coiled coil</keyword>
<dbReference type="GeneID" id="115003663"/>
<organism evidence="4 5">
    <name type="scientific">Cottoperca gobio</name>
    <name type="common">Frogmouth</name>
    <name type="synonym">Aphritis gobio</name>
    <dbReference type="NCBI Taxonomy" id="56716"/>
    <lineage>
        <taxon>Eukaryota</taxon>
        <taxon>Metazoa</taxon>
        <taxon>Chordata</taxon>
        <taxon>Craniata</taxon>
        <taxon>Vertebrata</taxon>
        <taxon>Euteleostomi</taxon>
        <taxon>Actinopterygii</taxon>
        <taxon>Neopterygii</taxon>
        <taxon>Teleostei</taxon>
        <taxon>Neoteleostei</taxon>
        <taxon>Acanthomorphata</taxon>
        <taxon>Eupercaria</taxon>
        <taxon>Perciformes</taxon>
        <taxon>Notothenioidei</taxon>
        <taxon>Bovichtidae</taxon>
        <taxon>Cottoperca</taxon>
    </lineage>
</organism>
<gene>
    <name evidence="5" type="primary">knl1</name>
</gene>